<dbReference type="Proteomes" id="UP001202328">
    <property type="component" value="Unassembled WGS sequence"/>
</dbReference>
<dbReference type="GO" id="GO:0019898">
    <property type="term" value="C:extrinsic component of membrane"/>
    <property type="evidence" value="ECO:0007669"/>
    <property type="project" value="InterPro"/>
</dbReference>
<dbReference type="GO" id="GO:0015979">
    <property type="term" value="P:photosynthesis"/>
    <property type="evidence" value="ECO:0007669"/>
    <property type="project" value="InterPro"/>
</dbReference>
<proteinExistence type="predicted"/>
<dbReference type="InterPro" id="IPR016123">
    <property type="entry name" value="Mog1/PsbP_a/b/a-sand"/>
</dbReference>
<dbReference type="PANTHER" id="PTHR37764">
    <property type="entry name" value="KETOSE/ALDOSE ISOMERASE, PUTATIVE (MOG1/PSBP/DUF1795-LIKE PHOTOSYSTEM II REACTION CENTER PSBP FAMILY PROTEIN)-RELATED"/>
    <property type="match status" value="1"/>
</dbReference>
<dbReference type="GO" id="GO:0005509">
    <property type="term" value="F:calcium ion binding"/>
    <property type="evidence" value="ECO:0007669"/>
    <property type="project" value="InterPro"/>
</dbReference>
<dbReference type="SUPFAM" id="SSF55724">
    <property type="entry name" value="Mog1p/PsbP-like"/>
    <property type="match status" value="1"/>
</dbReference>
<gene>
    <name evidence="3" type="ORF">MKW98_029935</name>
</gene>
<accession>A0AAD4TI34</accession>
<dbReference type="InterPro" id="IPR002683">
    <property type="entry name" value="PsbP_C"/>
</dbReference>
<evidence type="ECO:0000259" key="2">
    <source>
        <dbReference type="Pfam" id="PF01789"/>
    </source>
</evidence>
<dbReference type="EMBL" id="JAJJMB010000242">
    <property type="protein sequence ID" value="KAI3962776.1"/>
    <property type="molecule type" value="Genomic_DNA"/>
</dbReference>
<sequence>MMVTLFESLVCLLIRLSLRIIMLECHYTETRRKPKLMQLVLNLLMGQRYLRLGFIRNSRKNLRARWGTLYFARIIKIKEEEGIRNYYFYEYGLEYQHFAVVVAVSRGKAYIAGASAPESRWEEDGVKHHSAAISLSLL</sequence>
<dbReference type="AlphaFoldDB" id="A0AAD4TI34"/>
<feature type="domain" description="PsbP C-terminal" evidence="2">
    <location>
        <begin position="61"/>
        <end position="132"/>
    </location>
</feature>
<dbReference type="Gene3D" id="3.40.1000.10">
    <property type="entry name" value="Mog1/PsbP, alpha/beta/alpha sandwich"/>
    <property type="match status" value="1"/>
</dbReference>
<dbReference type="GO" id="GO:0009507">
    <property type="term" value="C:chloroplast"/>
    <property type="evidence" value="ECO:0007669"/>
    <property type="project" value="TreeGrafter"/>
</dbReference>
<feature type="signal peptide" evidence="1">
    <location>
        <begin position="1"/>
        <end position="19"/>
    </location>
</feature>
<dbReference type="GO" id="GO:0009654">
    <property type="term" value="C:photosystem II oxygen evolving complex"/>
    <property type="evidence" value="ECO:0007669"/>
    <property type="project" value="InterPro"/>
</dbReference>
<comment type="caution">
    <text evidence="3">The sequence shown here is derived from an EMBL/GenBank/DDBJ whole genome shotgun (WGS) entry which is preliminary data.</text>
</comment>
<evidence type="ECO:0000313" key="4">
    <source>
        <dbReference type="Proteomes" id="UP001202328"/>
    </source>
</evidence>
<dbReference type="PANTHER" id="PTHR37764:SF1">
    <property type="entry name" value="KETOSE_ALDOSE ISOMERASE, PUTATIVE (MOG1_PSBP_DUF1795-LIKE PHOTOSYSTEM II REACTION CENTER PSBP FAMILY PROTEIN)-RELATED"/>
    <property type="match status" value="1"/>
</dbReference>
<protein>
    <recommendedName>
        <fullName evidence="2">PsbP C-terminal domain-containing protein</fullName>
    </recommendedName>
</protein>
<feature type="chain" id="PRO_5042030686" description="PsbP C-terminal domain-containing protein" evidence="1">
    <location>
        <begin position="20"/>
        <end position="138"/>
    </location>
</feature>
<reference evidence="3" key="1">
    <citation type="submission" date="2022-04" db="EMBL/GenBank/DDBJ databases">
        <title>A functionally conserved STORR gene fusion in Papaver species that diverged 16.8 million years ago.</title>
        <authorList>
            <person name="Catania T."/>
        </authorList>
    </citation>
    <scope>NUCLEOTIDE SEQUENCE</scope>
    <source>
        <strain evidence="3">S-188037</strain>
    </source>
</reference>
<name>A0AAD4TI34_9MAGN</name>
<dbReference type="Pfam" id="PF01789">
    <property type="entry name" value="PsbP"/>
    <property type="match status" value="1"/>
</dbReference>
<evidence type="ECO:0000313" key="3">
    <source>
        <dbReference type="EMBL" id="KAI3962776.1"/>
    </source>
</evidence>
<keyword evidence="4" id="KW-1185">Reference proteome</keyword>
<organism evidence="3 4">
    <name type="scientific">Papaver atlanticum</name>
    <dbReference type="NCBI Taxonomy" id="357466"/>
    <lineage>
        <taxon>Eukaryota</taxon>
        <taxon>Viridiplantae</taxon>
        <taxon>Streptophyta</taxon>
        <taxon>Embryophyta</taxon>
        <taxon>Tracheophyta</taxon>
        <taxon>Spermatophyta</taxon>
        <taxon>Magnoliopsida</taxon>
        <taxon>Ranunculales</taxon>
        <taxon>Papaveraceae</taxon>
        <taxon>Papaveroideae</taxon>
        <taxon>Papaver</taxon>
    </lineage>
</organism>
<evidence type="ECO:0000256" key="1">
    <source>
        <dbReference type="SAM" id="SignalP"/>
    </source>
</evidence>
<keyword evidence="1" id="KW-0732">Signal</keyword>